<evidence type="ECO:0000256" key="4">
    <source>
        <dbReference type="RuleBase" id="RU110713"/>
    </source>
</evidence>
<comment type="caution">
    <text evidence="6">The sequence shown here is derived from an EMBL/GenBank/DDBJ whole genome shotgun (WGS) entry which is preliminary data.</text>
</comment>
<evidence type="ECO:0000313" key="7">
    <source>
        <dbReference type="Proteomes" id="UP001202328"/>
    </source>
</evidence>
<accession>A0AAD4X8T9</accession>
<dbReference type="Proteomes" id="UP001202328">
    <property type="component" value="Unassembled WGS sequence"/>
</dbReference>
<dbReference type="InterPro" id="IPR034751">
    <property type="entry name" value="Yippee"/>
</dbReference>
<dbReference type="PROSITE" id="PS51792">
    <property type="entry name" value="YIPPEE"/>
    <property type="match status" value="1"/>
</dbReference>
<dbReference type="Pfam" id="PF03226">
    <property type="entry name" value="Yippee-Mis18"/>
    <property type="match status" value="1"/>
</dbReference>
<proteinExistence type="inferred from homology"/>
<keyword evidence="2" id="KW-0479">Metal-binding</keyword>
<comment type="similarity">
    <text evidence="1 4">Belongs to the yippee family.</text>
</comment>
<evidence type="ECO:0000256" key="2">
    <source>
        <dbReference type="ARBA" id="ARBA00022723"/>
    </source>
</evidence>
<reference evidence="6" key="1">
    <citation type="submission" date="2022-04" db="EMBL/GenBank/DDBJ databases">
        <title>A functionally conserved STORR gene fusion in Papaver species that diverged 16.8 million years ago.</title>
        <authorList>
            <person name="Catania T."/>
        </authorList>
    </citation>
    <scope>NUCLEOTIDE SEQUENCE</scope>
    <source>
        <strain evidence="6">S-188037</strain>
    </source>
</reference>
<dbReference type="GO" id="GO:0046872">
    <property type="term" value="F:metal ion binding"/>
    <property type="evidence" value="ECO:0007669"/>
    <property type="project" value="UniProtKB-KW"/>
</dbReference>
<dbReference type="AlphaFoldDB" id="A0AAD4X8T9"/>
<feature type="domain" description="Yippee" evidence="5">
    <location>
        <begin position="4"/>
        <end position="101"/>
    </location>
</feature>
<dbReference type="EMBL" id="JAJJMB010013564">
    <property type="protein sequence ID" value="KAI3867316.1"/>
    <property type="molecule type" value="Genomic_DNA"/>
</dbReference>
<keyword evidence="3" id="KW-0862">Zinc</keyword>
<sequence>MEPRLYGCFHCRNIVSCHEDIMAKNFVGVGGRAFLFSHAMNVLVGTKREANLITGPHVVADISCSDCKKVLGWKYELAVPESEKYKEGKFVFVNKNIVKANW</sequence>
<keyword evidence="7" id="KW-1185">Reference proteome</keyword>
<dbReference type="InterPro" id="IPR004910">
    <property type="entry name" value="Yippee/Mis18/Cereblon"/>
</dbReference>
<evidence type="ECO:0000259" key="5">
    <source>
        <dbReference type="PROSITE" id="PS51792"/>
    </source>
</evidence>
<gene>
    <name evidence="6" type="ORF">MKW98_001750</name>
</gene>
<organism evidence="6 7">
    <name type="scientific">Papaver atlanticum</name>
    <dbReference type="NCBI Taxonomy" id="357466"/>
    <lineage>
        <taxon>Eukaryota</taxon>
        <taxon>Viridiplantae</taxon>
        <taxon>Streptophyta</taxon>
        <taxon>Embryophyta</taxon>
        <taxon>Tracheophyta</taxon>
        <taxon>Spermatophyta</taxon>
        <taxon>Magnoliopsida</taxon>
        <taxon>Ranunculales</taxon>
        <taxon>Papaveraceae</taxon>
        <taxon>Papaveroideae</taxon>
        <taxon>Papaver</taxon>
    </lineage>
</organism>
<name>A0AAD4X8T9_9MAGN</name>
<evidence type="ECO:0000256" key="1">
    <source>
        <dbReference type="ARBA" id="ARBA00005613"/>
    </source>
</evidence>
<dbReference type="PANTHER" id="PTHR13848">
    <property type="entry name" value="PROTEIN YIPPEE-LIKE CG15309-RELATED"/>
    <property type="match status" value="1"/>
</dbReference>
<dbReference type="InterPro" id="IPR039058">
    <property type="entry name" value="Yippee_fam"/>
</dbReference>
<evidence type="ECO:0000313" key="6">
    <source>
        <dbReference type="EMBL" id="KAI3867316.1"/>
    </source>
</evidence>
<evidence type="ECO:0000256" key="3">
    <source>
        <dbReference type="ARBA" id="ARBA00022833"/>
    </source>
</evidence>
<protein>
    <recommendedName>
        <fullName evidence="4">Protein yippee-like</fullName>
    </recommendedName>
</protein>